<reference evidence="1 2" key="1">
    <citation type="journal article" date="2019" name="Commun. Biol.">
        <title>The bagworm genome reveals a unique fibroin gene that provides high tensile strength.</title>
        <authorList>
            <person name="Kono N."/>
            <person name="Nakamura H."/>
            <person name="Ohtoshi R."/>
            <person name="Tomita M."/>
            <person name="Numata K."/>
            <person name="Arakawa K."/>
        </authorList>
    </citation>
    <scope>NUCLEOTIDE SEQUENCE [LARGE SCALE GENOMIC DNA]</scope>
</reference>
<dbReference type="EMBL" id="BGZK01003216">
    <property type="protein sequence ID" value="GBO98833.1"/>
    <property type="molecule type" value="Genomic_DNA"/>
</dbReference>
<name>A0A4C1S9K8_EUMVA</name>
<feature type="non-terminal residue" evidence="1">
    <location>
        <position position="207"/>
    </location>
</feature>
<keyword evidence="2" id="KW-1185">Reference proteome</keyword>
<dbReference type="AlphaFoldDB" id="A0A4C1S9K8"/>
<evidence type="ECO:0000313" key="2">
    <source>
        <dbReference type="Proteomes" id="UP000299102"/>
    </source>
</evidence>
<evidence type="ECO:0000313" key="1">
    <source>
        <dbReference type="EMBL" id="GBO98833.1"/>
    </source>
</evidence>
<protein>
    <submittedName>
        <fullName evidence="1">Uncharacterized protein</fullName>
    </submittedName>
</protein>
<accession>A0A4C1S9K8</accession>
<proteinExistence type="predicted"/>
<gene>
    <name evidence="1" type="ORF">EVAR_25934_1</name>
</gene>
<comment type="caution">
    <text evidence="1">The sequence shown here is derived from an EMBL/GenBank/DDBJ whole genome shotgun (WGS) entry which is preliminary data.</text>
</comment>
<sequence>MAHSVLFIRHFVSSFRAGRHVLACACVAQAVRKQISQIPVLSSPPAAGPLASVCAPPMLPPCAPATSRRLTPSIRCPSRSIRHRFDAVAVTFITSTDGVLIVFSSVKSFYGSRPRHHLRTAAVHASSGRLWMLRACCGPDKRRRRFIRPTFTEMVDYRCKNTTPSIQRDKQALLTRRKTFGIRNPRNFVLEVTRNYGYTWLRGTYFK</sequence>
<organism evidence="1 2">
    <name type="scientific">Eumeta variegata</name>
    <name type="common">Bagworm moth</name>
    <name type="synonym">Eumeta japonica</name>
    <dbReference type="NCBI Taxonomy" id="151549"/>
    <lineage>
        <taxon>Eukaryota</taxon>
        <taxon>Metazoa</taxon>
        <taxon>Ecdysozoa</taxon>
        <taxon>Arthropoda</taxon>
        <taxon>Hexapoda</taxon>
        <taxon>Insecta</taxon>
        <taxon>Pterygota</taxon>
        <taxon>Neoptera</taxon>
        <taxon>Endopterygota</taxon>
        <taxon>Lepidoptera</taxon>
        <taxon>Glossata</taxon>
        <taxon>Ditrysia</taxon>
        <taxon>Tineoidea</taxon>
        <taxon>Psychidae</taxon>
        <taxon>Oiketicinae</taxon>
        <taxon>Eumeta</taxon>
    </lineage>
</organism>
<dbReference type="Proteomes" id="UP000299102">
    <property type="component" value="Unassembled WGS sequence"/>
</dbReference>